<dbReference type="RefSeq" id="WP_083716884.1">
    <property type="nucleotide sequence ID" value="NZ_CP015093.1"/>
</dbReference>
<evidence type="ECO:0000256" key="3">
    <source>
        <dbReference type="SAM" id="SignalP"/>
    </source>
</evidence>
<reference evidence="5 6" key="1">
    <citation type="submission" date="2016-04" db="EMBL/GenBank/DDBJ databases">
        <title>Deep-sea bacteria in the southern Pacific.</title>
        <authorList>
            <person name="Tang K."/>
        </authorList>
    </citation>
    <scope>NUCLEOTIDE SEQUENCE [LARGE SCALE GENOMIC DNA]</scope>
    <source>
        <strain evidence="5 6">JLT2014</strain>
    </source>
</reference>
<dbReference type="GO" id="GO:0030288">
    <property type="term" value="C:outer membrane-bounded periplasmic space"/>
    <property type="evidence" value="ECO:0007669"/>
    <property type="project" value="TreeGrafter"/>
</dbReference>
<gene>
    <name evidence="5" type="ORF">Ga0080574_TMP3528</name>
</gene>
<evidence type="ECO:0000259" key="4">
    <source>
        <dbReference type="Pfam" id="PF13407"/>
    </source>
</evidence>
<comment type="similarity">
    <text evidence="2">Belongs to the bacterial solute-binding protein 2 family.</text>
</comment>
<feature type="domain" description="Periplasmic binding protein" evidence="4">
    <location>
        <begin position="45"/>
        <end position="301"/>
    </location>
</feature>
<proteinExistence type="inferred from homology"/>
<evidence type="ECO:0000313" key="6">
    <source>
        <dbReference type="Proteomes" id="UP000187059"/>
    </source>
</evidence>
<sequence length="367" mass="39234" precursor="true">MSIRTAKTTLRKGTIAALAALSATAGAAQAQDKVTISLIQILTVQEWASEVEAGARAAVADIGEDKITLRVQGPAGFELAKQAQVTLSEVERGTDAIILSNVAPGAMIEPAAILAERGVPITWIVSAPPNEVENAFFVGSDPYAVGEAGANLIVDALEEKHGKPASELSGEIVQGLCVPGLPVLTRRMHAVEAAVSEKIPNATFLPPFDSKLDLTQSYASWNQAIQKYPDALFYTDPCEDANKNIQKIRVDDGIDVPQVYYDNPEIARQAVLDGEVTGLVSSNRFTEGYVAVWATAKALMDEEQPFPTGWLHVPYKVVDQENIGAYIAAWDDNGAGLREFYDPEITTTRALPLTGLPPTSDYNGGAQ</sequence>
<dbReference type="GO" id="GO:0030246">
    <property type="term" value="F:carbohydrate binding"/>
    <property type="evidence" value="ECO:0007669"/>
    <property type="project" value="TreeGrafter"/>
</dbReference>
<feature type="signal peptide" evidence="3">
    <location>
        <begin position="1"/>
        <end position="30"/>
    </location>
</feature>
<dbReference type="Proteomes" id="UP000187059">
    <property type="component" value="Chromosome"/>
</dbReference>
<dbReference type="InterPro" id="IPR050555">
    <property type="entry name" value="Bact_Solute-Bind_Prot2"/>
</dbReference>
<dbReference type="AlphaFoldDB" id="A0A1P8UWU0"/>
<dbReference type="InterPro" id="IPR028082">
    <property type="entry name" value="Peripla_BP_I"/>
</dbReference>
<dbReference type="InterPro" id="IPR025997">
    <property type="entry name" value="SBP_2_dom"/>
</dbReference>
<evidence type="ECO:0000313" key="5">
    <source>
        <dbReference type="EMBL" id="APZ53862.1"/>
    </source>
</evidence>
<dbReference type="PANTHER" id="PTHR30036:SF7">
    <property type="entry name" value="ABC TRANSPORTER PERIPLASMIC-BINDING PROTEIN YPHF"/>
    <property type="match status" value="1"/>
</dbReference>
<keyword evidence="6" id="KW-1185">Reference proteome</keyword>
<dbReference type="Gene3D" id="3.40.50.2300">
    <property type="match status" value="2"/>
</dbReference>
<keyword evidence="3" id="KW-0732">Signal</keyword>
<dbReference type="PANTHER" id="PTHR30036">
    <property type="entry name" value="D-XYLOSE-BINDING PERIPLASMIC PROTEIN"/>
    <property type="match status" value="1"/>
</dbReference>
<organism evidence="5 6">
    <name type="scientific">Salipiger abyssi</name>
    <dbReference type="NCBI Taxonomy" id="1250539"/>
    <lineage>
        <taxon>Bacteria</taxon>
        <taxon>Pseudomonadati</taxon>
        <taxon>Pseudomonadota</taxon>
        <taxon>Alphaproteobacteria</taxon>
        <taxon>Rhodobacterales</taxon>
        <taxon>Roseobacteraceae</taxon>
        <taxon>Salipiger</taxon>
    </lineage>
</organism>
<dbReference type="SUPFAM" id="SSF53822">
    <property type="entry name" value="Periplasmic binding protein-like I"/>
    <property type="match status" value="1"/>
</dbReference>
<dbReference type="KEGG" id="paby:Ga0080574_TMP3528"/>
<name>A0A1P8UWU0_9RHOB</name>
<dbReference type="EMBL" id="CP015093">
    <property type="protein sequence ID" value="APZ53862.1"/>
    <property type="molecule type" value="Genomic_DNA"/>
</dbReference>
<protein>
    <submittedName>
        <fullName evidence="5">Ribose transport system substrate-binding protein</fullName>
    </submittedName>
</protein>
<dbReference type="Pfam" id="PF13407">
    <property type="entry name" value="Peripla_BP_4"/>
    <property type="match status" value="1"/>
</dbReference>
<feature type="chain" id="PRO_5010202585" evidence="3">
    <location>
        <begin position="31"/>
        <end position="367"/>
    </location>
</feature>
<evidence type="ECO:0000256" key="2">
    <source>
        <dbReference type="ARBA" id="ARBA00007639"/>
    </source>
</evidence>
<comment type="subcellular location">
    <subcellularLocation>
        <location evidence="1">Periplasm</location>
    </subcellularLocation>
</comment>
<accession>A0A1P8UWU0</accession>
<dbReference type="STRING" id="1250539.Ga0080574_TMP3528"/>
<evidence type="ECO:0000256" key="1">
    <source>
        <dbReference type="ARBA" id="ARBA00004418"/>
    </source>
</evidence>
<dbReference type="OrthoDB" id="257716at2"/>